<dbReference type="InterPro" id="IPR010326">
    <property type="entry name" value="EXOC3/Sec6"/>
</dbReference>
<comment type="similarity">
    <text evidence="1">Belongs to the SEC6 family.</text>
</comment>
<dbReference type="Gene3D" id="1.10.357.70">
    <property type="entry name" value="Exocyst complex component Sec6, C-terminal domain"/>
    <property type="match status" value="1"/>
</dbReference>
<proteinExistence type="inferred from homology"/>
<dbReference type="GeneID" id="115035800"/>
<dbReference type="OMA" id="MDVHMLV"/>
<keyword evidence="4" id="KW-1185">Reference proteome</keyword>
<dbReference type="PANTHER" id="PTHR21292:SF7">
    <property type="entry name" value="EXOCYST COMPLEX COMPONENT 3-LIKE 2"/>
    <property type="match status" value="1"/>
</dbReference>
<dbReference type="GO" id="GO:0051601">
    <property type="term" value="P:exocyst localization"/>
    <property type="evidence" value="ECO:0007669"/>
    <property type="project" value="TreeGrafter"/>
</dbReference>
<name>A0A665X1L9_ECHNA</name>
<dbReference type="AlphaFoldDB" id="A0A665X1L9"/>
<accession>A0A665X1L9</accession>
<gene>
    <name evidence="3" type="primary">LOC115035800</name>
</gene>
<evidence type="ECO:0000256" key="2">
    <source>
        <dbReference type="SAM" id="MobiDB-lite"/>
    </source>
</evidence>
<reference evidence="3" key="1">
    <citation type="submission" date="2021-04" db="EMBL/GenBank/DDBJ databases">
        <authorList>
            <consortium name="Wellcome Sanger Institute Data Sharing"/>
        </authorList>
    </citation>
    <scope>NUCLEOTIDE SEQUENCE [LARGE SCALE GENOMIC DNA]</scope>
</reference>
<feature type="compositionally biased region" description="Low complexity" evidence="2">
    <location>
        <begin position="69"/>
        <end position="78"/>
    </location>
</feature>
<evidence type="ECO:0000313" key="4">
    <source>
        <dbReference type="Proteomes" id="UP000472264"/>
    </source>
</evidence>
<dbReference type="PANTHER" id="PTHR21292">
    <property type="entry name" value="EXOCYST COMPLEX COMPONENT SEC6-RELATED"/>
    <property type="match status" value="1"/>
</dbReference>
<organism evidence="3 4">
    <name type="scientific">Echeneis naucrates</name>
    <name type="common">Live sharksucker</name>
    <dbReference type="NCBI Taxonomy" id="173247"/>
    <lineage>
        <taxon>Eukaryota</taxon>
        <taxon>Metazoa</taxon>
        <taxon>Chordata</taxon>
        <taxon>Craniata</taxon>
        <taxon>Vertebrata</taxon>
        <taxon>Euteleostomi</taxon>
        <taxon>Actinopterygii</taxon>
        <taxon>Neopterygii</taxon>
        <taxon>Teleostei</taxon>
        <taxon>Neoteleostei</taxon>
        <taxon>Acanthomorphata</taxon>
        <taxon>Carangaria</taxon>
        <taxon>Carangiformes</taxon>
        <taxon>Echeneidae</taxon>
        <taxon>Echeneis</taxon>
    </lineage>
</organism>
<sequence>MMEMMDKSKESADEGAEFVRNSRKSNGSMKETQGFVKSFRRSIRKVVDRKGSKVTTKGDDESQPPPSPSLSAGSPAKSPLKHIGNFFQKKAEAEADVTQQKARPLKRSETDPSFKSVPFTQSQKQKQENIEEVPAEPEETYTLQEIPQTPLSVMQISKMIETGMLEEAHINLLALRLELQQDQECCEGGGSSVELIKKEKDLNLLYRDLRNKMCSIVCDSTSAPCGNRALLLPLARIVQEEEKRAGEPGGLQGGWMEAWREAVGEGVRQKVEGVCLEHREQKDSWLVEHLTQLGRAVVEDLKGVKQELRSSYPPSFRVFSTHVESFNRRVGQHLKNLEPKATELRELHLLLDWILNTYSQCILGNPSLQPEMKDEWTELQLEENFVRQLKEKYYSRVKEDLKMSLDRIIELEITEVWKEKKKPEMEDNFLISHIHMDIWTEVAGKCRSARDLDAQLEQKVIASCLEELKRFPERFQKEFSRHCQAVRPQDRTEYQIAYINTFTALEQHMDDYQTSCPHHVDGFKEEVEQLTSELLKGLEDQFRSDVQPYLRRMMTRKWLTDDSDFSELHRRIEHLSEHIAHMRPPHVQEFASRLHYHVVKEYLGQLMKNNYSCKNHKHEKAAAKIQEQWGKLSDAFVEMESTYQWLLPAGKHLGRIIGEKSKMDIRKHIAPLVNDYPDFSRNHLVSVLNFRGLVRGHEKYRILQHFKEVKKRLGGGNRGQVLFHDMPVVVNTDCLPNVPSFCYRFLLGNNQS</sequence>
<dbReference type="RefSeq" id="XP_029349670.1">
    <property type="nucleotide sequence ID" value="XM_029493810.1"/>
</dbReference>
<protein>
    <submittedName>
        <fullName evidence="3">Tumor necrosis factor alpha-induced protein 2-like</fullName>
    </submittedName>
</protein>
<dbReference type="Pfam" id="PF06046">
    <property type="entry name" value="Sec6"/>
    <property type="match status" value="1"/>
</dbReference>
<dbReference type="InterPro" id="IPR042532">
    <property type="entry name" value="EXOC3/Sec6_C"/>
</dbReference>
<dbReference type="GO" id="GO:0000149">
    <property type="term" value="F:SNARE binding"/>
    <property type="evidence" value="ECO:0007669"/>
    <property type="project" value="TreeGrafter"/>
</dbReference>
<dbReference type="Proteomes" id="UP000472264">
    <property type="component" value="Chromosome 22"/>
</dbReference>
<dbReference type="Ensembl" id="ENSENLT00000051327.1">
    <property type="protein sequence ID" value="ENSENLP00000050105.1"/>
    <property type="gene ID" value="ENSENLG00000021063.1"/>
</dbReference>
<feature type="compositionally biased region" description="Basic and acidic residues" evidence="2">
    <location>
        <begin position="1"/>
        <end position="12"/>
    </location>
</feature>
<dbReference type="InParanoid" id="A0A665X1L9"/>
<dbReference type="GO" id="GO:0000145">
    <property type="term" value="C:exocyst"/>
    <property type="evidence" value="ECO:0007669"/>
    <property type="project" value="InterPro"/>
</dbReference>
<reference evidence="3" key="2">
    <citation type="submission" date="2025-08" db="UniProtKB">
        <authorList>
            <consortium name="Ensembl"/>
        </authorList>
    </citation>
    <scope>IDENTIFICATION</scope>
</reference>
<feature type="region of interest" description="Disordered" evidence="2">
    <location>
        <begin position="1"/>
        <end position="139"/>
    </location>
</feature>
<dbReference type="GO" id="GO:0006887">
    <property type="term" value="P:exocytosis"/>
    <property type="evidence" value="ECO:0007669"/>
    <property type="project" value="InterPro"/>
</dbReference>
<dbReference type="RefSeq" id="XP_029349668.1">
    <property type="nucleotide sequence ID" value="XM_029493808.1"/>
</dbReference>
<dbReference type="Gene3D" id="1.10.357.50">
    <property type="match status" value="1"/>
</dbReference>
<evidence type="ECO:0000313" key="3">
    <source>
        <dbReference type="Ensembl" id="ENSENLP00000050105.1"/>
    </source>
</evidence>
<feature type="compositionally biased region" description="Basic and acidic residues" evidence="2">
    <location>
        <begin position="45"/>
        <end position="60"/>
    </location>
</feature>
<evidence type="ECO:0000256" key="1">
    <source>
        <dbReference type="ARBA" id="ARBA00009447"/>
    </source>
</evidence>
<dbReference type="RefSeq" id="XP_029349669.1">
    <property type="nucleotide sequence ID" value="XM_029493809.1"/>
</dbReference>
<dbReference type="OrthoDB" id="190098at2759"/>
<reference evidence="3" key="3">
    <citation type="submission" date="2025-09" db="UniProtKB">
        <authorList>
            <consortium name="Ensembl"/>
        </authorList>
    </citation>
    <scope>IDENTIFICATION</scope>
</reference>
<dbReference type="RefSeq" id="XP_029349667.1">
    <property type="nucleotide sequence ID" value="XM_029493807.1"/>
</dbReference>
<feature type="compositionally biased region" description="Acidic residues" evidence="2">
    <location>
        <begin position="130"/>
        <end position="139"/>
    </location>
</feature>